<accession>A0A4R2RSF0</accession>
<dbReference type="AlphaFoldDB" id="A0A4R2RSF0"/>
<comment type="caution">
    <text evidence="1">The sequence shown here is derived from an EMBL/GenBank/DDBJ whole genome shotgun (WGS) entry which is preliminary data.</text>
</comment>
<dbReference type="EMBL" id="SLXT01000005">
    <property type="protein sequence ID" value="TCP67160.1"/>
    <property type="molecule type" value="Genomic_DNA"/>
</dbReference>
<protein>
    <submittedName>
        <fullName evidence="1">Stage III sporulation protein AB</fullName>
    </submittedName>
</protein>
<keyword evidence="2" id="KW-1185">Reference proteome</keyword>
<dbReference type="InterPro" id="IPR014198">
    <property type="entry name" value="Spore_III_AB"/>
</dbReference>
<dbReference type="Pfam" id="PF09548">
    <property type="entry name" value="Spore_III_AB"/>
    <property type="match status" value="1"/>
</dbReference>
<evidence type="ECO:0000313" key="1">
    <source>
        <dbReference type="EMBL" id="TCP67160.1"/>
    </source>
</evidence>
<dbReference type="OrthoDB" id="1957909at2"/>
<dbReference type="RefSeq" id="WP_131918416.1">
    <property type="nucleotide sequence ID" value="NZ_JAOQNU010000005.1"/>
</dbReference>
<organism evidence="1 2">
    <name type="scientific">Heliophilum fasciatum</name>
    <dbReference type="NCBI Taxonomy" id="35700"/>
    <lineage>
        <taxon>Bacteria</taxon>
        <taxon>Bacillati</taxon>
        <taxon>Bacillota</taxon>
        <taxon>Clostridia</taxon>
        <taxon>Eubacteriales</taxon>
        <taxon>Heliobacteriaceae</taxon>
        <taxon>Heliophilum</taxon>
    </lineage>
</organism>
<sequence>MLKLVGALLILGTCAGVGGWQAWRLRARPRLLAELQAALALLATQVGYGAVPLPEALEAVGSGVPAGAAGRLFTEAGQQLRQAQGEPAAKLWRRSVEKWLPETVLLPEEGEALMRLALGLGEAPREEQLRSIYEVQRRLQALEVTARDVSERMTKVWSYGGVLTGLAVIVTIW</sequence>
<evidence type="ECO:0000313" key="2">
    <source>
        <dbReference type="Proteomes" id="UP000294813"/>
    </source>
</evidence>
<dbReference type="Proteomes" id="UP000294813">
    <property type="component" value="Unassembled WGS sequence"/>
</dbReference>
<reference evidence="1 2" key="1">
    <citation type="submission" date="2019-03" db="EMBL/GenBank/DDBJ databases">
        <title>Genomic Encyclopedia of Type Strains, Phase IV (KMG-IV): sequencing the most valuable type-strain genomes for metagenomic binning, comparative biology and taxonomic classification.</title>
        <authorList>
            <person name="Goeker M."/>
        </authorList>
    </citation>
    <scope>NUCLEOTIDE SEQUENCE [LARGE SCALE GENOMIC DNA]</scope>
    <source>
        <strain evidence="1 2">DSM 11170</strain>
    </source>
</reference>
<gene>
    <name evidence="1" type="ORF">EDD73_10555</name>
</gene>
<name>A0A4R2RSF0_9FIRM</name>
<proteinExistence type="predicted"/>